<dbReference type="AlphaFoldDB" id="A0A7R6PYH8"/>
<evidence type="ECO:0008006" key="3">
    <source>
        <dbReference type="Google" id="ProtNLM"/>
    </source>
</evidence>
<keyword evidence="2" id="KW-1185">Reference proteome</keyword>
<proteinExistence type="predicted"/>
<name>A0A7R6PYH8_9BACT</name>
<gene>
    <name evidence="1" type="ORF">TTHT_1713</name>
</gene>
<dbReference type="KEGG" id="thyd:TTHT_1713"/>
<dbReference type="Proteomes" id="UP000595564">
    <property type="component" value="Chromosome"/>
</dbReference>
<reference evidence="1 2" key="1">
    <citation type="journal article" date="2012" name="Extremophiles">
        <title>Thermotomaculum hydrothermale gen. nov., sp. nov., a novel heterotrophic thermophile within the phylum Acidobacteria from a deep-sea hydrothermal vent chimney in the Southern Okinawa Trough.</title>
        <authorList>
            <person name="Izumi H."/>
            <person name="Nunoura T."/>
            <person name="Miyazaki M."/>
            <person name="Mino S."/>
            <person name="Toki T."/>
            <person name="Takai K."/>
            <person name="Sako Y."/>
            <person name="Sawabe T."/>
            <person name="Nakagawa S."/>
        </authorList>
    </citation>
    <scope>NUCLEOTIDE SEQUENCE [LARGE SCALE GENOMIC DNA]</scope>
    <source>
        <strain evidence="1 2">AC55</strain>
    </source>
</reference>
<sequence>MKKILFLVLIFLIIPTISCKKENPLEELISARSKYIVKTLGFNLVRDENGDPAYLNVEFAIENKNPKPVLKYLTLKVIRYDVKDNIVGKDTIVVDVSDLGGYKLKRYLRKIPNKIRGVRSILVKKAPVNLENKEYLKYKEFQAFANR</sequence>
<organism evidence="1 2">
    <name type="scientific">Thermotomaculum hydrothermale</name>
    <dbReference type="NCBI Taxonomy" id="981385"/>
    <lineage>
        <taxon>Bacteria</taxon>
        <taxon>Pseudomonadati</taxon>
        <taxon>Acidobacteriota</taxon>
        <taxon>Holophagae</taxon>
        <taxon>Thermotomaculales</taxon>
        <taxon>Thermotomaculaceae</taxon>
        <taxon>Thermotomaculum</taxon>
    </lineage>
</organism>
<dbReference type="RefSeq" id="WP_201327488.1">
    <property type="nucleotide sequence ID" value="NZ_AP017470.1"/>
</dbReference>
<evidence type="ECO:0000313" key="1">
    <source>
        <dbReference type="EMBL" id="BBB33185.1"/>
    </source>
</evidence>
<evidence type="ECO:0000313" key="2">
    <source>
        <dbReference type="Proteomes" id="UP000595564"/>
    </source>
</evidence>
<protein>
    <recommendedName>
        <fullName evidence="3">DUF4352 domain-containing protein</fullName>
    </recommendedName>
</protein>
<accession>A0A7R6PYH8</accession>
<dbReference type="EMBL" id="AP017470">
    <property type="protein sequence ID" value="BBB33185.1"/>
    <property type="molecule type" value="Genomic_DNA"/>
</dbReference>